<keyword evidence="1" id="KW-0812">Transmembrane</keyword>
<feature type="transmembrane region" description="Helical" evidence="1">
    <location>
        <begin position="74"/>
        <end position="92"/>
    </location>
</feature>
<evidence type="ECO:0000313" key="3">
    <source>
        <dbReference type="Proteomes" id="UP000006671"/>
    </source>
</evidence>
<gene>
    <name evidence="2" type="ORF">NAEGRDRAFT_68690</name>
</gene>
<dbReference type="InterPro" id="IPR043912">
    <property type="entry name" value="DUF5765"/>
</dbReference>
<keyword evidence="3" id="KW-1185">Reference proteome</keyword>
<dbReference type="InParanoid" id="D2VII1"/>
<feature type="transmembrane region" description="Helical" evidence="1">
    <location>
        <begin position="230"/>
        <end position="249"/>
    </location>
</feature>
<feature type="transmembrane region" description="Helical" evidence="1">
    <location>
        <begin position="104"/>
        <end position="124"/>
    </location>
</feature>
<reference evidence="2 3" key="1">
    <citation type="journal article" date="2010" name="Cell">
        <title>The genome of Naegleria gruberi illuminates early eukaryotic versatility.</title>
        <authorList>
            <person name="Fritz-Laylin L.K."/>
            <person name="Prochnik S.E."/>
            <person name="Ginger M.L."/>
            <person name="Dacks J.B."/>
            <person name="Carpenter M.L."/>
            <person name="Field M.C."/>
            <person name="Kuo A."/>
            <person name="Paredez A."/>
            <person name="Chapman J."/>
            <person name="Pham J."/>
            <person name="Shu S."/>
            <person name="Neupane R."/>
            <person name="Cipriano M."/>
            <person name="Mancuso J."/>
            <person name="Tu H."/>
            <person name="Salamov A."/>
            <person name="Lindquist E."/>
            <person name="Shapiro H."/>
            <person name="Lucas S."/>
            <person name="Grigoriev I.V."/>
            <person name="Cande W.Z."/>
            <person name="Fulton C."/>
            <person name="Rokhsar D.S."/>
            <person name="Dawson S.C."/>
        </authorList>
    </citation>
    <scope>NUCLEOTIDE SEQUENCE [LARGE SCALE GENOMIC DNA]</scope>
    <source>
        <strain evidence="2 3">NEG-M</strain>
    </source>
</reference>
<dbReference type="KEGG" id="ngr:NAEGRDRAFT_68690"/>
<keyword evidence="1" id="KW-0472">Membrane</keyword>
<organism evidence="3">
    <name type="scientific">Naegleria gruberi</name>
    <name type="common">Amoeba</name>
    <dbReference type="NCBI Taxonomy" id="5762"/>
    <lineage>
        <taxon>Eukaryota</taxon>
        <taxon>Discoba</taxon>
        <taxon>Heterolobosea</taxon>
        <taxon>Tetramitia</taxon>
        <taxon>Eutetramitia</taxon>
        <taxon>Vahlkampfiidae</taxon>
        <taxon>Naegleria</taxon>
    </lineage>
</organism>
<feature type="transmembrane region" description="Helical" evidence="1">
    <location>
        <begin position="196"/>
        <end position="218"/>
    </location>
</feature>
<name>D2VII1_NAEGR</name>
<dbReference type="RefSeq" id="XP_002676108.1">
    <property type="nucleotide sequence ID" value="XM_002676062.1"/>
</dbReference>
<protein>
    <submittedName>
        <fullName evidence="2">Predicted protein</fullName>
    </submittedName>
</protein>
<dbReference type="EMBL" id="GG738874">
    <property type="protein sequence ID" value="EFC43364.1"/>
    <property type="molecule type" value="Genomic_DNA"/>
</dbReference>
<proteinExistence type="predicted"/>
<dbReference type="Proteomes" id="UP000006671">
    <property type="component" value="Unassembled WGS sequence"/>
</dbReference>
<dbReference type="VEuPathDB" id="AmoebaDB:NAEGRDRAFT_68690"/>
<evidence type="ECO:0000256" key="1">
    <source>
        <dbReference type="SAM" id="Phobius"/>
    </source>
</evidence>
<accession>D2VII1</accession>
<sequence length="299" mass="34699">MCWSMKSSFTFSCLGFIMTMDQLRRLPSAKSKVAQLSQVFLYLTYALMEALQFFQYYYGLVDSCNSESNKNLTIVAHFLVWIQPLVQNYWCLNHTLKSRSVFRFAIVASLICLIISTIALYMGYNQMMGHGPNTNHMSANELLTKFGTSPKSVEITSDGYGTESRVNNIPIQNVGSSMCSYQGPNHLYWMFPYHQLWGYLPHWGTWLLITVLPHFFRVHDDKDWFISNRVLGIGVLSGWLISLVVSVSIGVFHEIWSYWCLISVPYLVLPYLYKWIWRGLLGWKHPDHAFINVQQKKKN</sequence>
<feature type="transmembrane region" description="Helical" evidence="1">
    <location>
        <begin position="33"/>
        <end position="54"/>
    </location>
</feature>
<dbReference type="GeneID" id="8852152"/>
<dbReference type="AlphaFoldDB" id="D2VII1"/>
<dbReference type="OMA" id="FHEIWSY"/>
<dbReference type="OrthoDB" id="10254400at2759"/>
<feature type="transmembrane region" description="Helical" evidence="1">
    <location>
        <begin position="255"/>
        <end position="273"/>
    </location>
</feature>
<evidence type="ECO:0000313" key="2">
    <source>
        <dbReference type="EMBL" id="EFC43364.1"/>
    </source>
</evidence>
<keyword evidence="1" id="KW-1133">Transmembrane helix</keyword>
<dbReference type="Pfam" id="PF19069">
    <property type="entry name" value="DUF5765"/>
    <property type="match status" value="1"/>
</dbReference>